<feature type="region of interest" description="Disordered" evidence="1">
    <location>
        <begin position="281"/>
        <end position="324"/>
    </location>
</feature>
<dbReference type="PANTHER" id="PTHR46119">
    <property type="entry name" value="OS08G0405700 PROTEIN"/>
    <property type="match status" value="1"/>
</dbReference>
<name>A0A6J1FP71_CUCMO</name>
<feature type="region of interest" description="Disordered" evidence="1">
    <location>
        <begin position="21"/>
        <end position="124"/>
    </location>
</feature>
<dbReference type="RefSeq" id="XP_022939945.1">
    <property type="nucleotide sequence ID" value="XM_023084177.1"/>
</dbReference>
<evidence type="ECO:0000313" key="5">
    <source>
        <dbReference type="RefSeq" id="XP_022939945.1"/>
    </source>
</evidence>
<dbReference type="InterPro" id="IPR044526">
    <property type="entry name" value="NAKR1-3"/>
</dbReference>
<evidence type="ECO:0000313" key="3">
    <source>
        <dbReference type="Proteomes" id="UP000504609"/>
    </source>
</evidence>
<dbReference type="GeneID" id="111445652"/>
<keyword evidence="3" id="KW-1185">Reference proteome</keyword>
<dbReference type="SUPFAM" id="SSF55008">
    <property type="entry name" value="HMA, heavy metal-associated domain"/>
    <property type="match status" value="1"/>
</dbReference>
<feature type="compositionally biased region" description="Basic and acidic residues" evidence="1">
    <location>
        <begin position="44"/>
        <end position="57"/>
    </location>
</feature>
<feature type="region of interest" description="Disordered" evidence="1">
    <location>
        <begin position="196"/>
        <end position="217"/>
    </location>
</feature>
<feature type="compositionally biased region" description="Low complexity" evidence="1">
    <location>
        <begin position="201"/>
        <end position="212"/>
    </location>
</feature>
<proteinExistence type="predicted"/>
<feature type="compositionally biased region" description="Low complexity" evidence="1">
    <location>
        <begin position="21"/>
        <end position="38"/>
    </location>
</feature>
<gene>
    <name evidence="4 5" type="primary">LOC111445652</name>
</gene>
<dbReference type="KEGG" id="cmos:111445652"/>
<protein>
    <submittedName>
        <fullName evidence="4 5">Protein SODIUM POTASSIUM ROOT DEFECTIVE 2-like isoform X1</fullName>
    </submittedName>
</protein>
<evidence type="ECO:0000259" key="2">
    <source>
        <dbReference type="PROSITE" id="PS50846"/>
    </source>
</evidence>
<dbReference type="Proteomes" id="UP000504609">
    <property type="component" value="Unplaced"/>
</dbReference>
<dbReference type="InterPro" id="IPR036163">
    <property type="entry name" value="HMA_dom_sf"/>
</dbReference>
<feature type="compositionally biased region" description="Basic residues" evidence="1">
    <location>
        <begin position="84"/>
        <end position="101"/>
    </location>
</feature>
<evidence type="ECO:0000313" key="4">
    <source>
        <dbReference type="RefSeq" id="XP_022939936.1"/>
    </source>
</evidence>
<dbReference type="Gene3D" id="3.30.70.100">
    <property type="match status" value="1"/>
</dbReference>
<feature type="compositionally biased region" description="Pro residues" evidence="1">
    <location>
        <begin position="288"/>
        <end position="304"/>
    </location>
</feature>
<dbReference type="RefSeq" id="XP_022939936.1">
    <property type="nucleotide sequence ID" value="XM_023084168.1"/>
</dbReference>
<dbReference type="PROSITE" id="PS50846">
    <property type="entry name" value="HMA_2"/>
    <property type="match status" value="1"/>
</dbReference>
<dbReference type="CDD" id="cd00371">
    <property type="entry name" value="HMA"/>
    <property type="match status" value="1"/>
</dbReference>
<dbReference type="Pfam" id="PF00403">
    <property type="entry name" value="HMA"/>
    <property type="match status" value="1"/>
</dbReference>
<feature type="domain" description="HMA" evidence="2">
    <location>
        <begin position="219"/>
        <end position="285"/>
    </location>
</feature>
<dbReference type="AlphaFoldDB" id="A0A6J1FP71"/>
<reference evidence="4 5" key="1">
    <citation type="submission" date="2025-04" db="UniProtKB">
        <authorList>
            <consortium name="RefSeq"/>
        </authorList>
    </citation>
    <scope>IDENTIFICATION</scope>
    <source>
        <tissue evidence="4 5">Young leaves</tissue>
    </source>
</reference>
<evidence type="ECO:0000256" key="1">
    <source>
        <dbReference type="SAM" id="MobiDB-lite"/>
    </source>
</evidence>
<feature type="compositionally biased region" description="Basic and acidic residues" evidence="1">
    <location>
        <begin position="108"/>
        <end position="117"/>
    </location>
</feature>
<sequence>MEGTDIFCASQASTAICSSMEIEEASSSSSSFPSSPAIQLGGRALDRHNPIICDGRRNSTAPNSLLTPPRDFTRPPFSPQPHHQLTKSKKTSSKGNRRTKNKIPSVKQENEEKEDCHTLPSTDTLKKSSFIPTDIVTRSFAKLNDLIAPPAPPPAGSSRYLLGSDSQSEFFDRLPETDPVYDIVPADDYQELKTDVNQDGSTSTTQETLSQQPKPTPTKQVVVLMVSLHCKGCEGKVRKHLSKMEGVTSFNIDSAAKKVTIEGDVTPVGVLASVSKLKHAKFWTSQQPTPPPPPPTTPPQPPPSTALTVASTSATTEMPENQLG</sequence>
<dbReference type="InterPro" id="IPR006121">
    <property type="entry name" value="HMA_dom"/>
</dbReference>
<accession>A0A6J1FP71</accession>
<feature type="compositionally biased region" description="Low complexity" evidence="1">
    <location>
        <begin position="305"/>
        <end position="316"/>
    </location>
</feature>
<dbReference type="GO" id="GO:0046872">
    <property type="term" value="F:metal ion binding"/>
    <property type="evidence" value="ECO:0007669"/>
    <property type="project" value="InterPro"/>
</dbReference>
<dbReference type="PANTHER" id="PTHR46119:SF15">
    <property type="entry name" value="PROTEIN SODIUM POTASSIUM ROOT DEFECTIVE 2"/>
    <property type="match status" value="1"/>
</dbReference>
<organism evidence="3 5">
    <name type="scientific">Cucurbita moschata</name>
    <name type="common">Winter crookneck squash</name>
    <name type="synonym">Cucurbita pepo var. moschata</name>
    <dbReference type="NCBI Taxonomy" id="3662"/>
    <lineage>
        <taxon>Eukaryota</taxon>
        <taxon>Viridiplantae</taxon>
        <taxon>Streptophyta</taxon>
        <taxon>Embryophyta</taxon>
        <taxon>Tracheophyta</taxon>
        <taxon>Spermatophyta</taxon>
        <taxon>Magnoliopsida</taxon>
        <taxon>eudicotyledons</taxon>
        <taxon>Gunneridae</taxon>
        <taxon>Pentapetalae</taxon>
        <taxon>rosids</taxon>
        <taxon>fabids</taxon>
        <taxon>Cucurbitales</taxon>
        <taxon>Cucurbitaceae</taxon>
        <taxon>Cucurbiteae</taxon>
        <taxon>Cucurbita</taxon>
    </lineage>
</organism>